<feature type="domain" description="SH3b" evidence="3">
    <location>
        <begin position="44"/>
        <end position="107"/>
    </location>
</feature>
<evidence type="ECO:0000256" key="2">
    <source>
        <dbReference type="SAM" id="SignalP"/>
    </source>
</evidence>
<dbReference type="Pfam" id="PF00188">
    <property type="entry name" value="CAP"/>
    <property type="match status" value="1"/>
</dbReference>
<dbReference type="EMBL" id="JAEEGC010000029">
    <property type="protein sequence ID" value="MBV7272675.1"/>
    <property type="molecule type" value="Genomic_DNA"/>
</dbReference>
<feature type="compositionally biased region" description="Polar residues" evidence="1">
    <location>
        <begin position="107"/>
        <end position="133"/>
    </location>
</feature>
<evidence type="ECO:0000313" key="5">
    <source>
        <dbReference type="Proteomes" id="UP000694308"/>
    </source>
</evidence>
<evidence type="ECO:0000313" key="4">
    <source>
        <dbReference type="EMBL" id="MBV7272675.1"/>
    </source>
</evidence>
<comment type="caution">
    <text evidence="4">The sequence shown here is derived from an EMBL/GenBank/DDBJ whole genome shotgun (WGS) entry which is preliminary data.</text>
</comment>
<dbReference type="InterPro" id="IPR014044">
    <property type="entry name" value="CAP_dom"/>
</dbReference>
<evidence type="ECO:0000259" key="3">
    <source>
        <dbReference type="PROSITE" id="PS51781"/>
    </source>
</evidence>
<feature type="compositionally biased region" description="Polar residues" evidence="1">
    <location>
        <begin position="143"/>
        <end position="154"/>
    </location>
</feature>
<dbReference type="PROSITE" id="PS51257">
    <property type="entry name" value="PROKAR_LIPOPROTEIN"/>
    <property type="match status" value="1"/>
</dbReference>
<dbReference type="InterPro" id="IPR003646">
    <property type="entry name" value="SH3-like_bac-type"/>
</dbReference>
<feature type="region of interest" description="Disordered" evidence="1">
    <location>
        <begin position="107"/>
        <end position="154"/>
    </location>
</feature>
<evidence type="ECO:0000256" key="1">
    <source>
        <dbReference type="SAM" id="MobiDB-lite"/>
    </source>
</evidence>
<gene>
    <name evidence="4" type="ORF">I6U48_07050</name>
</gene>
<organism evidence="4 5">
    <name type="scientific">Clostridium thailandense</name>
    <dbReference type="NCBI Taxonomy" id="2794346"/>
    <lineage>
        <taxon>Bacteria</taxon>
        <taxon>Bacillati</taxon>
        <taxon>Bacillota</taxon>
        <taxon>Clostridia</taxon>
        <taxon>Eubacteriales</taxon>
        <taxon>Clostridiaceae</taxon>
        <taxon>Clostridium</taxon>
    </lineage>
</organism>
<dbReference type="PANTHER" id="PTHR31157">
    <property type="entry name" value="SCP DOMAIN-CONTAINING PROTEIN"/>
    <property type="match status" value="1"/>
</dbReference>
<keyword evidence="5" id="KW-1185">Reference proteome</keyword>
<dbReference type="CDD" id="cd05379">
    <property type="entry name" value="CAP_bacterial"/>
    <property type="match status" value="1"/>
</dbReference>
<dbReference type="RefSeq" id="WP_218319711.1">
    <property type="nucleotide sequence ID" value="NZ_JAEEGC010000029.1"/>
</dbReference>
<dbReference type="PROSITE" id="PS51781">
    <property type="entry name" value="SH3B"/>
    <property type="match status" value="1"/>
</dbReference>
<protein>
    <submittedName>
        <fullName evidence="4">Serine protease</fullName>
    </submittedName>
</protein>
<dbReference type="GO" id="GO:0006508">
    <property type="term" value="P:proteolysis"/>
    <property type="evidence" value="ECO:0007669"/>
    <property type="project" value="UniProtKB-KW"/>
</dbReference>
<feature type="chain" id="PRO_5038733804" evidence="2">
    <location>
        <begin position="22"/>
        <end position="284"/>
    </location>
</feature>
<dbReference type="NCBIfam" id="TIGR02909">
    <property type="entry name" value="spore_YkwD"/>
    <property type="match status" value="1"/>
</dbReference>
<proteinExistence type="predicted"/>
<sequence>MKNKILVSTLLFLSIFTVSCAQKQQSAQQPIAGVASSYYKAGNVEKVKITTDQANIRTGCSNTNPVVQTSGKGSTFDVVSQVSDWFAVKLPNNQIGFVSSSQCKPIATENKSPQATPDTTGTSSPGATSQGSASVPAPGASTAPKTPASQTNSATLTDTEQQMLKLVNDARTQNGLTPLKVDMQLCNVARIKSQDMIDNNYFSHSSPKYGSPFDMMKSFGISFVQAGENIAGNKTVQNAQNALMNSPGHRKNILSPDFTHIGIGIRSGGPYGNMFTQEFVSKPQ</sequence>
<feature type="signal peptide" evidence="2">
    <location>
        <begin position="1"/>
        <end position="21"/>
    </location>
</feature>
<dbReference type="Proteomes" id="UP000694308">
    <property type="component" value="Unassembled WGS sequence"/>
</dbReference>
<keyword evidence="4" id="KW-0378">Hydrolase</keyword>
<name>A0A949WQF4_9CLOT</name>
<keyword evidence="4" id="KW-0645">Protease</keyword>
<dbReference type="PANTHER" id="PTHR31157:SF1">
    <property type="entry name" value="SCP DOMAIN-CONTAINING PROTEIN"/>
    <property type="match status" value="1"/>
</dbReference>
<dbReference type="InterPro" id="IPR014258">
    <property type="entry name" value="CAP_domain_YkwD-like"/>
</dbReference>
<keyword evidence="2" id="KW-0732">Signal</keyword>
<accession>A0A949WQF4</accession>
<dbReference type="GO" id="GO:0008233">
    <property type="term" value="F:peptidase activity"/>
    <property type="evidence" value="ECO:0007669"/>
    <property type="project" value="UniProtKB-KW"/>
</dbReference>
<reference evidence="4" key="1">
    <citation type="submission" date="2020-12" db="EMBL/GenBank/DDBJ databases">
        <title>Clostridium thailandense sp. nov., a novel acetogenic bacterium isolated from peat land soil in Thailand.</title>
        <authorList>
            <person name="Chaikitkaew S."/>
            <person name="Birkeland N.K."/>
        </authorList>
    </citation>
    <scope>NUCLEOTIDE SEQUENCE</scope>
    <source>
        <strain evidence="4">PL3</strain>
    </source>
</reference>
<dbReference type="AlphaFoldDB" id="A0A949WQF4"/>